<feature type="domain" description="Tyrosine specific protein phosphatases" evidence="6">
    <location>
        <begin position="214"/>
        <end position="265"/>
    </location>
</feature>
<reference evidence="7" key="1">
    <citation type="submission" date="2022-10" db="EMBL/GenBank/DDBJ databases">
        <authorList>
            <person name="Chen Y."/>
            <person name="Dougan E. K."/>
            <person name="Chan C."/>
            <person name="Rhodes N."/>
            <person name="Thang M."/>
        </authorList>
    </citation>
    <scope>NUCLEOTIDE SEQUENCE</scope>
</reference>
<dbReference type="PROSITE" id="PS50056">
    <property type="entry name" value="TYR_PHOSPHATASE_2"/>
    <property type="match status" value="1"/>
</dbReference>
<dbReference type="PROSITE" id="PS50054">
    <property type="entry name" value="TYR_PHOSPHATASE_DUAL"/>
    <property type="match status" value="1"/>
</dbReference>
<evidence type="ECO:0000313" key="7">
    <source>
        <dbReference type="EMBL" id="CAI3987170.1"/>
    </source>
</evidence>
<dbReference type="GO" id="GO:0004725">
    <property type="term" value="F:protein tyrosine phosphatase activity"/>
    <property type="evidence" value="ECO:0007669"/>
    <property type="project" value="UniProtKB-EC"/>
</dbReference>
<keyword evidence="3" id="KW-0378">Hydrolase</keyword>
<dbReference type="SUPFAM" id="SSF52799">
    <property type="entry name" value="(Phosphotyrosine protein) phosphatases II"/>
    <property type="match status" value="1"/>
</dbReference>
<dbReference type="InterPro" id="IPR000387">
    <property type="entry name" value="Tyr_Pase_dom"/>
</dbReference>
<proteinExistence type="inferred from homology"/>
<dbReference type="InterPro" id="IPR020422">
    <property type="entry name" value="TYR_PHOSPHATASE_DUAL_dom"/>
</dbReference>
<evidence type="ECO:0000313" key="8">
    <source>
        <dbReference type="EMBL" id="CAL1140545.1"/>
    </source>
</evidence>
<protein>
    <recommendedName>
        <fullName evidence="2">protein-tyrosine-phosphatase</fullName>
        <ecNumber evidence="2">3.1.3.48</ecNumber>
    </recommendedName>
</protein>
<accession>A0A9P1FUD8</accession>
<dbReference type="GO" id="GO:0005737">
    <property type="term" value="C:cytoplasm"/>
    <property type="evidence" value="ECO:0007669"/>
    <property type="project" value="TreeGrafter"/>
</dbReference>
<dbReference type="EC" id="3.1.3.48" evidence="2"/>
<dbReference type="CDD" id="cd14498">
    <property type="entry name" value="DSP"/>
    <property type="match status" value="1"/>
</dbReference>
<dbReference type="Proteomes" id="UP001152797">
    <property type="component" value="Unassembled WGS sequence"/>
</dbReference>
<organism evidence="7">
    <name type="scientific">Cladocopium goreaui</name>
    <dbReference type="NCBI Taxonomy" id="2562237"/>
    <lineage>
        <taxon>Eukaryota</taxon>
        <taxon>Sar</taxon>
        <taxon>Alveolata</taxon>
        <taxon>Dinophyceae</taxon>
        <taxon>Suessiales</taxon>
        <taxon>Symbiodiniaceae</taxon>
        <taxon>Cladocopium</taxon>
    </lineage>
</organism>
<name>A0A9P1FUD8_9DINO</name>
<dbReference type="SMART" id="SM00195">
    <property type="entry name" value="DSPc"/>
    <property type="match status" value="1"/>
</dbReference>
<keyword evidence="9" id="KW-1185">Reference proteome</keyword>
<dbReference type="EMBL" id="CAMXCT030001138">
    <property type="protein sequence ID" value="CAL4774482.1"/>
    <property type="molecule type" value="Genomic_DNA"/>
</dbReference>
<evidence type="ECO:0000256" key="3">
    <source>
        <dbReference type="ARBA" id="ARBA00022801"/>
    </source>
</evidence>
<dbReference type="PANTHER" id="PTHR10159:SF519">
    <property type="entry name" value="DUAL SPECIFICITY PROTEIN PHOSPHATASE MPK3"/>
    <property type="match status" value="1"/>
</dbReference>
<comment type="caution">
    <text evidence="7">The sequence shown here is derived from an EMBL/GenBank/DDBJ whole genome shotgun (WGS) entry which is preliminary data.</text>
</comment>
<comment type="similarity">
    <text evidence="1">Belongs to the protein-tyrosine phosphatase family. Non-receptor class dual specificity subfamily.</text>
</comment>
<dbReference type="AlphaFoldDB" id="A0A9P1FUD8"/>
<feature type="domain" description="Tyrosine-protein phosphatase" evidence="5">
    <location>
        <begin position="145"/>
        <end position="287"/>
    </location>
</feature>
<evidence type="ECO:0000259" key="6">
    <source>
        <dbReference type="PROSITE" id="PS50056"/>
    </source>
</evidence>
<dbReference type="EMBL" id="CAMXCT020001138">
    <property type="protein sequence ID" value="CAL1140545.1"/>
    <property type="molecule type" value="Genomic_DNA"/>
</dbReference>
<keyword evidence="4" id="KW-0904">Protein phosphatase</keyword>
<sequence length="299" mass="32373">MGKTDATDSADPPDPIFVVVQWSSSEPKFSKISLEASASSWTLAKFKAHAAAVLQVEHLQLPDFNEDMDEMTLSDLSIGLTNVPILLDLAGAEPTLAVPAAATAPEDEEEEAEAAVAEASEASAAVPKAVPKGPPSFATRKALEDASEVKDGWLFLSGQLAASSLDCLQRLGISHVMNCCERIPCKFKGRLKYKVIPVMDTKSSDIRVYIPDAVAFIDEVLAAKGKVLVHCMVGASRSVSLVLAWLVAQCKLPLKQAFQLVRSKRHQARPNRSFCEQLMDFEEETLGSRSACLADFFHK</sequence>
<dbReference type="OrthoDB" id="10252009at2759"/>
<dbReference type="InterPro" id="IPR029021">
    <property type="entry name" value="Prot-tyrosine_phosphatase-like"/>
</dbReference>
<dbReference type="Gene3D" id="3.90.190.10">
    <property type="entry name" value="Protein tyrosine phosphatase superfamily"/>
    <property type="match status" value="1"/>
</dbReference>
<dbReference type="EMBL" id="CAMXCT010001138">
    <property type="protein sequence ID" value="CAI3987170.1"/>
    <property type="molecule type" value="Genomic_DNA"/>
</dbReference>
<evidence type="ECO:0000313" key="9">
    <source>
        <dbReference type="Proteomes" id="UP001152797"/>
    </source>
</evidence>
<evidence type="ECO:0000256" key="2">
    <source>
        <dbReference type="ARBA" id="ARBA00013064"/>
    </source>
</evidence>
<reference evidence="8" key="2">
    <citation type="submission" date="2024-04" db="EMBL/GenBank/DDBJ databases">
        <authorList>
            <person name="Chen Y."/>
            <person name="Shah S."/>
            <person name="Dougan E. K."/>
            <person name="Thang M."/>
            <person name="Chan C."/>
        </authorList>
    </citation>
    <scope>NUCLEOTIDE SEQUENCE [LARGE SCALE GENOMIC DNA]</scope>
</reference>
<dbReference type="PANTHER" id="PTHR10159">
    <property type="entry name" value="DUAL SPECIFICITY PROTEIN PHOSPHATASE"/>
    <property type="match status" value="1"/>
</dbReference>
<gene>
    <name evidence="7" type="ORF">C1SCF055_LOCUS14462</name>
</gene>
<evidence type="ECO:0000256" key="4">
    <source>
        <dbReference type="ARBA" id="ARBA00022912"/>
    </source>
</evidence>
<evidence type="ECO:0000256" key="1">
    <source>
        <dbReference type="ARBA" id="ARBA00008601"/>
    </source>
</evidence>
<dbReference type="Pfam" id="PF00782">
    <property type="entry name" value="DSPc"/>
    <property type="match status" value="1"/>
</dbReference>
<dbReference type="InterPro" id="IPR000340">
    <property type="entry name" value="Dual-sp_phosphatase_cat-dom"/>
</dbReference>
<evidence type="ECO:0000259" key="5">
    <source>
        <dbReference type="PROSITE" id="PS50054"/>
    </source>
</evidence>
<dbReference type="GO" id="GO:0043409">
    <property type="term" value="P:negative regulation of MAPK cascade"/>
    <property type="evidence" value="ECO:0007669"/>
    <property type="project" value="TreeGrafter"/>
</dbReference>